<comment type="subcellular location">
    <subcellularLocation>
        <location evidence="1">Cell membrane</location>
    </subcellularLocation>
</comment>
<feature type="chain" id="PRO_5032533766" evidence="4">
    <location>
        <begin position="24"/>
        <end position="267"/>
    </location>
</feature>
<evidence type="ECO:0000256" key="1">
    <source>
        <dbReference type="ARBA" id="ARBA00004236"/>
    </source>
</evidence>
<evidence type="ECO:0000256" key="4">
    <source>
        <dbReference type="SAM" id="SignalP"/>
    </source>
</evidence>
<evidence type="ECO:0000256" key="3">
    <source>
        <dbReference type="ARBA" id="ARBA00023136"/>
    </source>
</evidence>
<dbReference type="Pfam" id="PF06977">
    <property type="entry name" value="SdiA-regulated"/>
    <property type="match status" value="1"/>
</dbReference>
<evidence type="ECO:0000313" key="6">
    <source>
        <dbReference type="Proteomes" id="UP000576209"/>
    </source>
</evidence>
<dbReference type="SUPFAM" id="SSF101898">
    <property type="entry name" value="NHL repeat"/>
    <property type="match status" value="1"/>
</dbReference>
<dbReference type="RefSeq" id="WP_183497297.1">
    <property type="nucleotide sequence ID" value="NZ_JACIFF010000012.1"/>
</dbReference>
<dbReference type="Proteomes" id="UP000576209">
    <property type="component" value="Unassembled WGS sequence"/>
</dbReference>
<dbReference type="Gene3D" id="2.130.10.10">
    <property type="entry name" value="YVTN repeat-like/Quinoprotein amine dehydrogenase"/>
    <property type="match status" value="1"/>
</dbReference>
<keyword evidence="4" id="KW-0732">Signal</keyword>
<name>A0A840EGY5_9BACT</name>
<accession>A0A840EGY5</accession>
<dbReference type="InterPro" id="IPR009722">
    <property type="entry name" value="YjiK/CarP"/>
</dbReference>
<reference evidence="5 6" key="1">
    <citation type="submission" date="2020-08" db="EMBL/GenBank/DDBJ databases">
        <title>Genomic Encyclopedia of Type Strains, Phase IV (KMG-IV): sequencing the most valuable type-strain genomes for metagenomic binning, comparative biology and taxonomic classification.</title>
        <authorList>
            <person name="Goeker M."/>
        </authorList>
    </citation>
    <scope>NUCLEOTIDE SEQUENCE [LARGE SCALE GENOMIC DNA]</scope>
    <source>
        <strain evidence="5 6">DSM 105137</strain>
    </source>
</reference>
<comment type="caution">
    <text evidence="5">The sequence shown here is derived from an EMBL/GenBank/DDBJ whole genome shotgun (WGS) entry which is preliminary data.</text>
</comment>
<sequence length="267" mass="29944">MRFPLCLLLSLFLCTCGPAQMHAQFPYALDRLELLVELPEELAEISALAVRGDELYAVADEKGVIYRLDLADGEIRERIEFWKAGDYEGIAVAGDDLWVTKSNGRLYRVKHAGTAEQKVKEYNTWLKGENDVEGLTYDAANDRLLLACKDDPKGNGLDRDNRYIFAFDLEKKKLKNKAAYSLPREDDFSPSALDIHPHTGQLFLTSSVGKQLLVARPDGSIETVKKLDRDRLPQPEGLVFTPDGTLYLSTEARDGAPARIYRLPLTP</sequence>
<feature type="signal peptide" evidence="4">
    <location>
        <begin position="1"/>
        <end position="23"/>
    </location>
</feature>
<protein>
    <submittedName>
        <fullName evidence="5">Uncharacterized protein YjiK</fullName>
    </submittedName>
</protein>
<organism evidence="5 6">
    <name type="scientific">Neolewinella aquimaris</name>
    <dbReference type="NCBI Taxonomy" id="1835722"/>
    <lineage>
        <taxon>Bacteria</taxon>
        <taxon>Pseudomonadati</taxon>
        <taxon>Bacteroidota</taxon>
        <taxon>Saprospiria</taxon>
        <taxon>Saprospirales</taxon>
        <taxon>Lewinellaceae</taxon>
        <taxon>Neolewinella</taxon>
    </lineage>
</organism>
<dbReference type="GO" id="GO:0005886">
    <property type="term" value="C:plasma membrane"/>
    <property type="evidence" value="ECO:0007669"/>
    <property type="project" value="UniProtKB-SubCell"/>
</dbReference>
<evidence type="ECO:0000256" key="2">
    <source>
        <dbReference type="ARBA" id="ARBA00022475"/>
    </source>
</evidence>
<keyword evidence="6" id="KW-1185">Reference proteome</keyword>
<evidence type="ECO:0000313" key="5">
    <source>
        <dbReference type="EMBL" id="MBB4081069.1"/>
    </source>
</evidence>
<dbReference type="AlphaFoldDB" id="A0A840EGY5"/>
<dbReference type="InterPro" id="IPR015943">
    <property type="entry name" value="WD40/YVTN_repeat-like_dom_sf"/>
</dbReference>
<proteinExistence type="predicted"/>
<keyword evidence="2" id="KW-1003">Cell membrane</keyword>
<dbReference type="EMBL" id="JACIFF010000012">
    <property type="protein sequence ID" value="MBB4081069.1"/>
    <property type="molecule type" value="Genomic_DNA"/>
</dbReference>
<gene>
    <name evidence="5" type="ORF">GGR28_003716</name>
</gene>
<keyword evidence="3" id="KW-0472">Membrane</keyword>